<reference evidence="1 2" key="1">
    <citation type="submission" date="2014-02" db="EMBL/GenBank/DDBJ databases">
        <authorList>
            <person name="Young C.-C."/>
            <person name="Hameed A."/>
            <person name="Huang H.-C."/>
            <person name="Shahina M."/>
        </authorList>
    </citation>
    <scope>NUCLEOTIDE SEQUENCE [LARGE SCALE GENOMIC DNA]</scope>
    <source>
        <strain evidence="1 2">CC-SAMT-1</strain>
    </source>
</reference>
<dbReference type="SUPFAM" id="SSF57783">
    <property type="entry name" value="Zinc beta-ribbon"/>
    <property type="match status" value="1"/>
</dbReference>
<evidence type="ECO:0000313" key="2">
    <source>
        <dbReference type="Proteomes" id="UP000032229"/>
    </source>
</evidence>
<dbReference type="SUPFAM" id="SSF56731">
    <property type="entry name" value="DNA primase core"/>
    <property type="match status" value="1"/>
</dbReference>
<name>A0A0C5WFI7_9FLAO</name>
<dbReference type="KEGG" id="sze:AW14_12610"/>
<dbReference type="STRING" id="1454006.AW14_12610"/>
<dbReference type="PANTHER" id="PTHR30313">
    <property type="entry name" value="DNA PRIMASE"/>
    <property type="match status" value="1"/>
</dbReference>
<keyword evidence="2" id="KW-1185">Reference proteome</keyword>
<dbReference type="InterPro" id="IPR050219">
    <property type="entry name" value="DnaG_primase"/>
</dbReference>
<dbReference type="EMBL" id="CP007202">
    <property type="protein sequence ID" value="AJR04957.1"/>
    <property type="molecule type" value="Genomic_DNA"/>
</dbReference>
<dbReference type="Gene3D" id="3.90.580.10">
    <property type="entry name" value="Zinc finger, CHC2-type domain"/>
    <property type="match status" value="1"/>
</dbReference>
<gene>
    <name evidence="1" type="ORF">AW14_12610</name>
</gene>
<dbReference type="PATRIC" id="fig|1454006.5.peg.2501"/>
<organism evidence="1 2">
    <name type="scientific">Siansivirga zeaxanthinifaciens CC-SAMT-1</name>
    <dbReference type="NCBI Taxonomy" id="1454006"/>
    <lineage>
        <taxon>Bacteria</taxon>
        <taxon>Pseudomonadati</taxon>
        <taxon>Bacteroidota</taxon>
        <taxon>Flavobacteriia</taxon>
        <taxon>Flavobacteriales</taxon>
        <taxon>Flavobacteriaceae</taxon>
        <taxon>Siansivirga</taxon>
    </lineage>
</organism>
<dbReference type="GO" id="GO:0006269">
    <property type="term" value="P:DNA replication, synthesis of primer"/>
    <property type="evidence" value="ECO:0007669"/>
    <property type="project" value="TreeGrafter"/>
</dbReference>
<dbReference type="InterPro" id="IPR036977">
    <property type="entry name" value="DNA_primase_Znf_CHC2"/>
</dbReference>
<sequence>MDVRILKDKIQNDLDSYTVLNHYLQPYHNKGRLKAGQHISNPFLGQPQKTPSFNLYDKGNGNWRYKDFATGDDGDCFELVQQLFRCDFKEAVLKIATDFNLDVSKVAEPNFTIQLAKWDTTSLGFWEQYGISETILERYQVVPVQFYKRPLKNGNELHVQSTATEPLFAYRIHANCYKIYSPFAEKYRFSWLGQKPSNYVFGWKQLPDKGKIVFITGGEKDVLALAAHKQKAISLNSETAFPSDELMNQLKERFENVVVLYDLDATGLQHSKKIAAHFEIQRMLLPNKLTEQGGKDIADFFRLGFTLNDAGLKMEDYRKKSSTDQYLSQLLETQKALTKRKAETIAKTQPILTHYDNAIIFPRTINIIQGKAGVHKSRLAETFCSAFIKQPMHKNHLLGFKTNIMNRPTVCYVDTERNLTEQFPFALQQILQKAGYNKEETPYHFDYISLLEIPRKDRFAALNEYLSYVRGKFDGHLVIVLDVVTDCIKDFNRSEDSMQLIDLMNESINKFNVTFIGLIHENPGSTDKARGHLGTELMNKSSTVIQVGFEKGKNGQPTDLIALNFLKTRSTKRYDSIYLRYCNDAKGLVLADANDIAEVMQSRHLKAEIGEITAFLKEYLKEPTPNKVLVDILTDEFDCSSKIIRTRLKELCESKTIVQNHLEQDCILTKTPQGKEIIYELKVQGGTVETTVEKQLSIVTE</sequence>
<dbReference type="RefSeq" id="WP_044639077.1">
    <property type="nucleotide sequence ID" value="NZ_CP007202.1"/>
</dbReference>
<dbReference type="AlphaFoldDB" id="A0A0C5WFI7"/>
<protein>
    <recommendedName>
        <fullName evidence="3">Zinc finger CHC2-type domain-containing protein</fullName>
    </recommendedName>
</protein>
<dbReference type="GO" id="GO:0008270">
    <property type="term" value="F:zinc ion binding"/>
    <property type="evidence" value="ECO:0007669"/>
    <property type="project" value="InterPro"/>
</dbReference>
<dbReference type="GO" id="GO:0003677">
    <property type="term" value="F:DNA binding"/>
    <property type="evidence" value="ECO:0007669"/>
    <property type="project" value="InterPro"/>
</dbReference>
<dbReference type="CDD" id="cd01029">
    <property type="entry name" value="TOPRIM_primases"/>
    <property type="match status" value="1"/>
</dbReference>
<accession>A0A0C5WFI7</accession>
<evidence type="ECO:0008006" key="3">
    <source>
        <dbReference type="Google" id="ProtNLM"/>
    </source>
</evidence>
<dbReference type="GO" id="GO:0005737">
    <property type="term" value="C:cytoplasm"/>
    <property type="evidence" value="ECO:0007669"/>
    <property type="project" value="TreeGrafter"/>
</dbReference>
<dbReference type="Gene3D" id="3.40.50.300">
    <property type="entry name" value="P-loop containing nucleotide triphosphate hydrolases"/>
    <property type="match status" value="1"/>
</dbReference>
<dbReference type="Gene3D" id="3.40.1360.10">
    <property type="match status" value="1"/>
</dbReference>
<dbReference type="HOGENOM" id="CLU_029778_1_0_10"/>
<dbReference type="InterPro" id="IPR034154">
    <property type="entry name" value="TOPRIM_DnaG/twinkle"/>
</dbReference>
<dbReference type="Pfam" id="PF13155">
    <property type="entry name" value="Toprim_2"/>
    <property type="match status" value="1"/>
</dbReference>
<dbReference type="InterPro" id="IPR027417">
    <property type="entry name" value="P-loop_NTPase"/>
</dbReference>
<evidence type="ECO:0000313" key="1">
    <source>
        <dbReference type="EMBL" id="AJR04957.1"/>
    </source>
</evidence>
<proteinExistence type="predicted"/>
<dbReference type="Proteomes" id="UP000032229">
    <property type="component" value="Chromosome"/>
</dbReference>
<dbReference type="PANTHER" id="PTHR30313:SF2">
    <property type="entry name" value="DNA PRIMASE"/>
    <property type="match status" value="1"/>
</dbReference>
<dbReference type="OrthoDB" id="877327at2"/>